<dbReference type="EC" id="2.4.1.-" evidence="10"/>
<keyword evidence="14" id="KW-1185">Reference proteome</keyword>
<dbReference type="Pfam" id="PF07983">
    <property type="entry name" value="X8"/>
    <property type="match status" value="1"/>
</dbReference>
<feature type="domain" description="X8" evidence="12">
    <location>
        <begin position="385"/>
        <end position="485"/>
    </location>
</feature>
<dbReference type="EMBL" id="GL377302">
    <property type="protein sequence ID" value="EFJ03598.1"/>
    <property type="molecule type" value="Genomic_DNA"/>
</dbReference>
<keyword evidence="7" id="KW-1015">Disulfide bond</keyword>
<protein>
    <recommendedName>
        <fullName evidence="10">1,3-beta-glucanosyltransferase</fullName>
        <ecNumber evidence="10">2.4.1.-</ecNumber>
    </recommendedName>
</protein>
<gene>
    <name evidence="13" type="ORF">SCHCODRAFT_80688</name>
</gene>
<dbReference type="GO" id="GO:0098552">
    <property type="term" value="C:side of membrane"/>
    <property type="evidence" value="ECO:0007669"/>
    <property type="project" value="UniProtKB-KW"/>
</dbReference>
<evidence type="ECO:0000256" key="7">
    <source>
        <dbReference type="ARBA" id="ARBA00023157"/>
    </source>
</evidence>
<dbReference type="InterPro" id="IPR004886">
    <property type="entry name" value="Glucanosyltransferase"/>
</dbReference>
<dbReference type="OMA" id="QDHTECM"/>
<evidence type="ECO:0000313" key="14">
    <source>
        <dbReference type="Proteomes" id="UP000007431"/>
    </source>
</evidence>
<organism evidence="14">
    <name type="scientific">Schizophyllum commune (strain H4-8 / FGSC 9210)</name>
    <name type="common">Split gill fungus</name>
    <dbReference type="NCBI Taxonomy" id="578458"/>
    <lineage>
        <taxon>Eukaryota</taxon>
        <taxon>Fungi</taxon>
        <taxon>Dikarya</taxon>
        <taxon>Basidiomycota</taxon>
        <taxon>Agaricomycotina</taxon>
        <taxon>Agaricomycetes</taxon>
        <taxon>Agaricomycetidae</taxon>
        <taxon>Agaricales</taxon>
        <taxon>Schizophyllaceae</taxon>
        <taxon>Schizophyllum</taxon>
    </lineage>
</organism>
<dbReference type="GO" id="GO:0005886">
    <property type="term" value="C:plasma membrane"/>
    <property type="evidence" value="ECO:0007669"/>
    <property type="project" value="UniProtKB-SubCell"/>
</dbReference>
<evidence type="ECO:0000256" key="4">
    <source>
        <dbReference type="ARBA" id="ARBA00022622"/>
    </source>
</evidence>
<dbReference type="FunCoup" id="D8PNN5">
    <property type="interactions" value="76"/>
</dbReference>
<dbReference type="STRING" id="578458.D8PNN5"/>
<dbReference type="Pfam" id="PF03198">
    <property type="entry name" value="Glyco_hydro_72"/>
    <property type="match status" value="1"/>
</dbReference>
<dbReference type="GO" id="GO:0042124">
    <property type="term" value="F:1,3-beta-glucanosyltransferase activity"/>
    <property type="evidence" value="ECO:0007669"/>
    <property type="project" value="TreeGrafter"/>
</dbReference>
<keyword evidence="13" id="KW-0378">Hydrolase</keyword>
<feature type="region of interest" description="Disordered" evidence="11">
    <location>
        <begin position="493"/>
        <end position="520"/>
    </location>
</feature>
<evidence type="ECO:0000256" key="9">
    <source>
        <dbReference type="ARBA" id="ARBA00023288"/>
    </source>
</evidence>
<dbReference type="RefSeq" id="XP_003038500.1">
    <property type="nucleotide sequence ID" value="XM_003038454.1"/>
</dbReference>
<sequence length="551" mass="57928">MRVTRAAAVLALAASVQAISKISRKGRYLYDDSGSRFYIKGVAYQEQGTVVQSSDNSFGEPSTFIDPLSSGSACKRDVSYLQDLGVNTIRVYSVNSSLDHDDCMKTFSDAGIYTIIDLSLPLNGSIDRASPSWSTNLLNQYLTTIDVFSGYDNVLAYNVGNEVVIGVNTTVAAPFIKGAARDVKAYLKSKSSDVLVGYAAIDGTPNWRDPLANYLTCDPNGKGSGDYAIDLYGLNNYEWCGDSTYEEAYAGTNGDYAGLSIPAYFSEFGCVESGQTRTWSEVEALYSDDMTDIWSGGLAFSYFPAESAAGQFGMVTVSDDGNSITTSDDFNNLKEQYNKVSPSNDPSSSSDNYINCFATNDTWLASNTLPPTPNEKQCECLESNLSCQFTPATANYSTVVGELLNYACSTLGSQGASCDDIGADGGTGTYGIVSGCDSTIKLSYVMSLFYEANDNNAQACSFNGNGTVNSQSTESAASGASACVSPSVFTPTAPANEPSSTGGSGSGGSSSSGSSGSDENAAADIWADKRAFAGMGVAVAVSMVSAVWTLL</sequence>
<keyword evidence="8" id="KW-0325">Glycoprotein</keyword>
<proteinExistence type="inferred from homology"/>
<evidence type="ECO:0000256" key="1">
    <source>
        <dbReference type="ARBA" id="ARBA00004196"/>
    </source>
</evidence>
<dbReference type="PANTHER" id="PTHR31468:SF2">
    <property type="entry name" value="1,3-BETA-GLUCANOSYLTRANSFERASE GAS1"/>
    <property type="match status" value="1"/>
</dbReference>
<keyword evidence="10" id="KW-0808">Transferase</keyword>
<dbReference type="GO" id="GO:0016787">
    <property type="term" value="F:hydrolase activity"/>
    <property type="evidence" value="ECO:0007669"/>
    <property type="project" value="UniProtKB-KW"/>
</dbReference>
<dbReference type="KEGG" id="scm:SCHCO_02612452"/>
<evidence type="ECO:0000256" key="10">
    <source>
        <dbReference type="RuleBase" id="RU361209"/>
    </source>
</evidence>
<keyword evidence="6 10" id="KW-0472">Membrane</keyword>
<evidence type="ECO:0000313" key="13">
    <source>
        <dbReference type="EMBL" id="EFJ03598.1"/>
    </source>
</evidence>
<dbReference type="GO" id="GO:0031505">
    <property type="term" value="P:fungal-type cell wall organization"/>
    <property type="evidence" value="ECO:0007669"/>
    <property type="project" value="TreeGrafter"/>
</dbReference>
<keyword evidence="5 10" id="KW-0732">Signal</keyword>
<dbReference type="eggNOG" id="ENOG502QPST">
    <property type="taxonomic scope" value="Eukaryota"/>
</dbReference>
<evidence type="ECO:0000256" key="11">
    <source>
        <dbReference type="SAM" id="MobiDB-lite"/>
    </source>
</evidence>
<feature type="chain" id="PRO_5005127206" description="1,3-beta-glucanosyltransferase" evidence="10">
    <location>
        <begin position="19"/>
        <end position="551"/>
    </location>
</feature>
<dbReference type="VEuPathDB" id="FungiDB:SCHCODRAFT_02612452"/>
<dbReference type="InterPro" id="IPR017853">
    <property type="entry name" value="GH"/>
</dbReference>
<comment type="function">
    <text evidence="10">Splits internally a 1,3-beta-glucan molecule and transfers the newly generated reducing end (the donor) to the non-reducing end of another 1,3-beta-glucan molecule (the acceptor) forming a 1,3-beta linkage, resulting in the elongation of 1,3-beta-glucan chains in the cell wall.</text>
</comment>
<dbReference type="Proteomes" id="UP000007431">
    <property type="component" value="Unassembled WGS sequence"/>
</dbReference>
<comment type="similarity">
    <text evidence="3 10">Belongs to the glycosyl hydrolase 72 family.</text>
</comment>
<keyword evidence="4 10" id="KW-0336">GPI-anchor</keyword>
<evidence type="ECO:0000256" key="5">
    <source>
        <dbReference type="ARBA" id="ARBA00022729"/>
    </source>
</evidence>
<dbReference type="PANTHER" id="PTHR31468">
    <property type="entry name" value="1,3-BETA-GLUCANOSYLTRANSFERASE GAS1"/>
    <property type="match status" value="1"/>
</dbReference>
<dbReference type="InParanoid" id="D8PNN5"/>
<evidence type="ECO:0000256" key="6">
    <source>
        <dbReference type="ARBA" id="ARBA00023136"/>
    </source>
</evidence>
<dbReference type="SMART" id="SM00768">
    <property type="entry name" value="X8"/>
    <property type="match status" value="1"/>
</dbReference>
<evidence type="ECO:0000256" key="2">
    <source>
        <dbReference type="ARBA" id="ARBA00004589"/>
    </source>
</evidence>
<reference evidence="13 14" key="1">
    <citation type="journal article" date="2010" name="Nat. Biotechnol.">
        <title>Genome sequence of the model mushroom Schizophyllum commune.</title>
        <authorList>
            <person name="Ohm R.A."/>
            <person name="de Jong J.F."/>
            <person name="Lugones L.G."/>
            <person name="Aerts A."/>
            <person name="Kothe E."/>
            <person name="Stajich J.E."/>
            <person name="de Vries R.P."/>
            <person name="Record E."/>
            <person name="Levasseur A."/>
            <person name="Baker S.E."/>
            <person name="Bartholomew K.A."/>
            <person name="Coutinho P.M."/>
            <person name="Erdmann S."/>
            <person name="Fowler T.J."/>
            <person name="Gathman A.C."/>
            <person name="Lombard V."/>
            <person name="Henrissat B."/>
            <person name="Knabe N."/>
            <person name="Kuees U."/>
            <person name="Lilly W.W."/>
            <person name="Lindquist E."/>
            <person name="Lucas S."/>
            <person name="Magnuson J.K."/>
            <person name="Piumi F."/>
            <person name="Raudaskoski M."/>
            <person name="Salamov A."/>
            <person name="Schmutz J."/>
            <person name="Schwarze F.W.M.R."/>
            <person name="vanKuyk P.A."/>
            <person name="Horton J.S."/>
            <person name="Grigoriev I.V."/>
            <person name="Woesten H.A.B."/>
        </authorList>
    </citation>
    <scope>NUCLEOTIDE SEQUENCE [LARGE SCALE GENOMIC DNA]</scope>
    <source>
        <strain evidence="14">H4-8 / FGSC 9210</strain>
    </source>
</reference>
<dbReference type="SUPFAM" id="SSF51445">
    <property type="entry name" value="(Trans)glycosidases"/>
    <property type="match status" value="1"/>
</dbReference>
<dbReference type="GO" id="GO:0071970">
    <property type="term" value="P:fungal-type cell wall (1-&gt;3)-beta-D-glucan biosynthetic process"/>
    <property type="evidence" value="ECO:0007669"/>
    <property type="project" value="TreeGrafter"/>
</dbReference>
<dbReference type="GeneID" id="9589829"/>
<dbReference type="InterPro" id="IPR012946">
    <property type="entry name" value="X8"/>
</dbReference>
<dbReference type="OrthoDB" id="421038at2759"/>
<dbReference type="Gene3D" id="3.20.20.80">
    <property type="entry name" value="Glycosidases"/>
    <property type="match status" value="1"/>
</dbReference>
<feature type="signal peptide" evidence="10">
    <location>
        <begin position="1"/>
        <end position="18"/>
    </location>
</feature>
<dbReference type="HOGENOM" id="CLU_021855_2_2_1"/>
<accession>D8PNN5</accession>
<keyword evidence="9 10" id="KW-0449">Lipoprotein</keyword>
<dbReference type="Gene3D" id="1.20.58.1040">
    <property type="match status" value="1"/>
</dbReference>
<dbReference type="AlphaFoldDB" id="D8PNN5"/>
<comment type="subcellular location">
    <subcellularLocation>
        <location evidence="1">Cell envelope</location>
    </subcellularLocation>
    <subcellularLocation>
        <location evidence="10">Cell membrane</location>
        <topology evidence="10">Lipid-anchor</topology>
        <topology evidence="10">GPI-anchor</topology>
    </subcellularLocation>
    <subcellularLocation>
        <location evidence="2">Membrane</location>
        <topology evidence="2">Lipid-anchor</topology>
        <topology evidence="2">GPI-anchor</topology>
    </subcellularLocation>
</comment>
<evidence type="ECO:0000259" key="12">
    <source>
        <dbReference type="SMART" id="SM00768"/>
    </source>
</evidence>
<name>D8PNN5_SCHCM</name>
<evidence type="ECO:0000256" key="8">
    <source>
        <dbReference type="ARBA" id="ARBA00023180"/>
    </source>
</evidence>
<evidence type="ECO:0000256" key="3">
    <source>
        <dbReference type="ARBA" id="ARBA00007528"/>
    </source>
</evidence>